<accession>A0ABR4S784</accession>
<protein>
    <submittedName>
        <fullName evidence="1">Uncharacterized protein</fullName>
    </submittedName>
</protein>
<dbReference type="RefSeq" id="WP_049978498.1">
    <property type="nucleotide sequence ID" value="NZ_JHDU01000036.1"/>
</dbReference>
<proteinExistence type="predicted"/>
<gene>
    <name evidence="1" type="ORF">DC60_02760</name>
</gene>
<name>A0ABR4S784_9ACTN</name>
<reference evidence="1 2" key="1">
    <citation type="submission" date="2014-03" db="EMBL/GenBank/DDBJ databases">
        <title>Genome Sequence of Streptomyces wadayamensis A23 strain, an endophytic actinobacteria from Citrus reticulata.</title>
        <authorList>
            <person name="de Oliveira L.G."/>
            <person name="Tormet G.D."/>
            <person name="Marcon J."/>
            <person name="Samborsky M."/>
            <person name="Araujo W.L."/>
            <person name="de Azevedo J.L."/>
        </authorList>
    </citation>
    <scope>NUCLEOTIDE SEQUENCE [LARGE SCALE GENOMIC DNA]</scope>
    <source>
        <strain evidence="1 2">A23</strain>
    </source>
</reference>
<dbReference type="Proteomes" id="UP000027443">
    <property type="component" value="Unassembled WGS sequence"/>
</dbReference>
<evidence type="ECO:0000313" key="1">
    <source>
        <dbReference type="EMBL" id="KDR60981.1"/>
    </source>
</evidence>
<sequence length="74" mass="8139">MTRPRPGYDAMAVTALGVRVGDLVEHETGWLPIHDLRQIHPDGKAAVLGNLPGIWLLPPNLTIMRPRAPFAPRP</sequence>
<evidence type="ECO:0000313" key="2">
    <source>
        <dbReference type="Proteomes" id="UP000027443"/>
    </source>
</evidence>
<organism evidence="1 2">
    <name type="scientific">Streptomyces wadayamensis</name>
    <dbReference type="NCBI Taxonomy" id="141454"/>
    <lineage>
        <taxon>Bacteria</taxon>
        <taxon>Bacillati</taxon>
        <taxon>Actinomycetota</taxon>
        <taxon>Actinomycetes</taxon>
        <taxon>Kitasatosporales</taxon>
        <taxon>Streptomycetaceae</taxon>
        <taxon>Streptomyces</taxon>
    </lineage>
</organism>
<dbReference type="EMBL" id="JHDU01000036">
    <property type="protein sequence ID" value="KDR60981.1"/>
    <property type="molecule type" value="Genomic_DNA"/>
</dbReference>
<keyword evidence="2" id="KW-1185">Reference proteome</keyword>
<comment type="caution">
    <text evidence="1">The sequence shown here is derived from an EMBL/GenBank/DDBJ whole genome shotgun (WGS) entry which is preliminary data.</text>
</comment>